<feature type="compositionally biased region" description="Acidic residues" evidence="1">
    <location>
        <begin position="180"/>
        <end position="203"/>
    </location>
</feature>
<sequence length="203" mass="23193">MKEYFDEQKRKFRLIHCYRILSSNPKWNTDAVSKSAQRRRNSPGTPVMVPGDEPASVVPDEAGHRDGTPGPSTRPPGRKQEKERAHPNKKDTGDVMTDLLKSRKEANLESKKRGRIMEEMLAENKKSNKIEQKKIKLERSNSLLKLMCIDPAAIADPARRRWMEAAQAQVIEKESFPFGGDEDEDEDEDKDKDDEDEESSNVQ</sequence>
<organism evidence="3">
    <name type="scientific">Absidia glauca</name>
    <name type="common">Pin mould</name>
    <dbReference type="NCBI Taxonomy" id="4829"/>
    <lineage>
        <taxon>Eukaryota</taxon>
        <taxon>Fungi</taxon>
        <taxon>Fungi incertae sedis</taxon>
        <taxon>Mucoromycota</taxon>
        <taxon>Mucoromycotina</taxon>
        <taxon>Mucoromycetes</taxon>
        <taxon>Mucorales</taxon>
        <taxon>Cunninghamellaceae</taxon>
        <taxon>Absidia</taxon>
    </lineage>
</organism>
<gene>
    <name evidence="3" type="primary">ABSGL_05897.1 scaffold 7570</name>
</gene>
<feature type="region of interest" description="Disordered" evidence="1">
    <location>
        <begin position="25"/>
        <end position="108"/>
    </location>
</feature>
<accession>A0A163J9R7</accession>
<dbReference type="InterPro" id="IPR029466">
    <property type="entry name" value="NAM-associated_C"/>
</dbReference>
<dbReference type="EMBL" id="LT553165">
    <property type="protein sequence ID" value="SAM00220.1"/>
    <property type="molecule type" value="Genomic_DNA"/>
</dbReference>
<evidence type="ECO:0000313" key="4">
    <source>
        <dbReference type="Proteomes" id="UP000078561"/>
    </source>
</evidence>
<proteinExistence type="predicted"/>
<dbReference type="InParanoid" id="A0A163J9R7"/>
<feature type="domain" description="No apical meristem-associated C-terminal" evidence="2">
    <location>
        <begin position="10"/>
        <end position="169"/>
    </location>
</feature>
<evidence type="ECO:0000256" key="1">
    <source>
        <dbReference type="SAM" id="MobiDB-lite"/>
    </source>
</evidence>
<dbReference type="OMA" id="CYCFRIL"/>
<evidence type="ECO:0000313" key="3">
    <source>
        <dbReference type="EMBL" id="SAM00220.1"/>
    </source>
</evidence>
<reference evidence="3" key="1">
    <citation type="submission" date="2016-04" db="EMBL/GenBank/DDBJ databases">
        <authorList>
            <person name="Evans L.H."/>
            <person name="Alamgir A."/>
            <person name="Owens N."/>
            <person name="Weber N.D."/>
            <person name="Virtaneva K."/>
            <person name="Barbian K."/>
            <person name="Babar A."/>
            <person name="Rosenke K."/>
        </authorList>
    </citation>
    <scope>NUCLEOTIDE SEQUENCE [LARGE SCALE GENOMIC DNA]</scope>
    <source>
        <strain evidence="3">CBS 101.48</strain>
    </source>
</reference>
<keyword evidence="4" id="KW-1185">Reference proteome</keyword>
<dbReference type="Pfam" id="PF14303">
    <property type="entry name" value="NAM-associated"/>
    <property type="match status" value="1"/>
</dbReference>
<feature type="compositionally biased region" description="Basic and acidic residues" evidence="1">
    <location>
        <begin position="78"/>
        <end position="93"/>
    </location>
</feature>
<feature type="compositionally biased region" description="Polar residues" evidence="1">
    <location>
        <begin position="25"/>
        <end position="35"/>
    </location>
</feature>
<dbReference type="Proteomes" id="UP000078561">
    <property type="component" value="Unassembled WGS sequence"/>
</dbReference>
<protein>
    <recommendedName>
        <fullName evidence="2">No apical meristem-associated C-terminal domain-containing protein</fullName>
    </recommendedName>
</protein>
<evidence type="ECO:0000259" key="2">
    <source>
        <dbReference type="Pfam" id="PF14303"/>
    </source>
</evidence>
<dbReference type="AlphaFoldDB" id="A0A163J9R7"/>
<name>A0A163J9R7_ABSGL</name>
<feature type="region of interest" description="Disordered" evidence="1">
    <location>
        <begin position="170"/>
        <end position="203"/>
    </location>
</feature>